<dbReference type="GO" id="GO:0016020">
    <property type="term" value="C:membrane"/>
    <property type="evidence" value="ECO:0007669"/>
    <property type="project" value="UniProtKB-SubCell"/>
</dbReference>
<evidence type="ECO:0000256" key="6">
    <source>
        <dbReference type="SAM" id="Phobius"/>
    </source>
</evidence>
<reference evidence="9" key="1">
    <citation type="journal article" date="2014" name="Proc. Natl. Acad. Sci. U.S.A.">
        <title>Extensive sampling of basidiomycete genomes demonstrates inadequacy of the white-rot/brown-rot paradigm for wood decay fungi.</title>
        <authorList>
            <person name="Riley R."/>
            <person name="Salamov A.A."/>
            <person name="Brown D.W."/>
            <person name="Nagy L.G."/>
            <person name="Floudas D."/>
            <person name="Held B.W."/>
            <person name="Levasseur A."/>
            <person name="Lombard V."/>
            <person name="Morin E."/>
            <person name="Otillar R."/>
            <person name="Lindquist E.A."/>
            <person name="Sun H."/>
            <person name="LaButti K.M."/>
            <person name="Schmutz J."/>
            <person name="Jabbour D."/>
            <person name="Luo H."/>
            <person name="Baker S.E."/>
            <person name="Pisabarro A.G."/>
            <person name="Walton J.D."/>
            <person name="Blanchette R.A."/>
            <person name="Henrissat B."/>
            <person name="Martin F."/>
            <person name="Cullen D."/>
            <person name="Hibbett D.S."/>
            <person name="Grigoriev I.V."/>
        </authorList>
    </citation>
    <scope>NUCLEOTIDE SEQUENCE [LARGE SCALE GENOMIC DNA]</scope>
    <source>
        <strain evidence="9">CBS 339.88</strain>
    </source>
</reference>
<protein>
    <recommendedName>
        <fullName evidence="7">Phosphatidic acid phosphatase type 2/haloperoxidase domain-containing protein</fullName>
    </recommendedName>
</protein>
<feature type="domain" description="Phosphatidic acid phosphatase type 2/haloperoxidase" evidence="7">
    <location>
        <begin position="102"/>
        <end position="244"/>
    </location>
</feature>
<organism evidence="8 9">
    <name type="scientific">Galerina marginata (strain CBS 339.88)</name>
    <dbReference type="NCBI Taxonomy" id="685588"/>
    <lineage>
        <taxon>Eukaryota</taxon>
        <taxon>Fungi</taxon>
        <taxon>Dikarya</taxon>
        <taxon>Basidiomycota</taxon>
        <taxon>Agaricomycotina</taxon>
        <taxon>Agaricomycetes</taxon>
        <taxon>Agaricomycetidae</taxon>
        <taxon>Agaricales</taxon>
        <taxon>Agaricineae</taxon>
        <taxon>Strophariaceae</taxon>
        <taxon>Galerina</taxon>
    </lineage>
</organism>
<keyword evidence="5 6" id="KW-0472">Membrane</keyword>
<keyword evidence="9" id="KW-1185">Reference proteome</keyword>
<dbReference type="OrthoDB" id="10030083at2759"/>
<evidence type="ECO:0000313" key="9">
    <source>
        <dbReference type="Proteomes" id="UP000027222"/>
    </source>
</evidence>
<dbReference type="SUPFAM" id="SSF48317">
    <property type="entry name" value="Acid phosphatase/Vanadium-dependent haloperoxidase"/>
    <property type="match status" value="1"/>
</dbReference>
<dbReference type="InterPro" id="IPR000326">
    <property type="entry name" value="PAP2/HPO"/>
</dbReference>
<evidence type="ECO:0000256" key="1">
    <source>
        <dbReference type="ARBA" id="ARBA00004141"/>
    </source>
</evidence>
<dbReference type="PANTHER" id="PTHR10165">
    <property type="entry name" value="LIPID PHOSPHATE PHOSPHATASE"/>
    <property type="match status" value="1"/>
</dbReference>
<evidence type="ECO:0000313" key="8">
    <source>
        <dbReference type="EMBL" id="KDR80697.1"/>
    </source>
</evidence>
<dbReference type="Gene3D" id="1.20.144.10">
    <property type="entry name" value="Phosphatidic acid phosphatase type 2/haloperoxidase"/>
    <property type="match status" value="1"/>
</dbReference>
<dbReference type="CDD" id="cd03390">
    <property type="entry name" value="PAP2_containing_1_like"/>
    <property type="match status" value="1"/>
</dbReference>
<dbReference type="InterPro" id="IPR043216">
    <property type="entry name" value="PAP-like"/>
</dbReference>
<dbReference type="Proteomes" id="UP000027222">
    <property type="component" value="Unassembled WGS sequence"/>
</dbReference>
<dbReference type="SMART" id="SM00014">
    <property type="entry name" value="acidPPc"/>
    <property type="match status" value="1"/>
</dbReference>
<dbReference type="GO" id="GO:0046839">
    <property type="term" value="P:phospholipid dephosphorylation"/>
    <property type="evidence" value="ECO:0007669"/>
    <property type="project" value="TreeGrafter"/>
</dbReference>
<feature type="transmembrane region" description="Helical" evidence="6">
    <location>
        <begin position="28"/>
        <end position="47"/>
    </location>
</feature>
<dbReference type="InterPro" id="IPR036938">
    <property type="entry name" value="PAP2/HPO_sf"/>
</dbReference>
<dbReference type="Pfam" id="PF01569">
    <property type="entry name" value="PAP2"/>
    <property type="match status" value="1"/>
</dbReference>
<proteinExistence type="inferred from homology"/>
<dbReference type="PANTHER" id="PTHR10165:SF35">
    <property type="entry name" value="RE23632P"/>
    <property type="match status" value="1"/>
</dbReference>
<comment type="subcellular location">
    <subcellularLocation>
        <location evidence="1">Membrane</location>
        <topology evidence="1">Multi-pass membrane protein</topology>
    </subcellularLocation>
</comment>
<feature type="transmembrane region" description="Helical" evidence="6">
    <location>
        <begin position="67"/>
        <end position="87"/>
    </location>
</feature>
<name>A0A067TEA7_GALM3</name>
<gene>
    <name evidence="8" type="ORF">GALMADRAFT_91250</name>
</gene>
<comment type="similarity">
    <text evidence="2">Belongs to the PA-phosphatase related phosphoesterase family.</text>
</comment>
<evidence type="ECO:0000259" key="7">
    <source>
        <dbReference type="SMART" id="SM00014"/>
    </source>
</evidence>
<dbReference type="AlphaFoldDB" id="A0A067TEA7"/>
<feature type="transmembrane region" description="Helical" evidence="6">
    <location>
        <begin position="198"/>
        <end position="217"/>
    </location>
</feature>
<feature type="transmembrane region" description="Helical" evidence="6">
    <location>
        <begin position="164"/>
        <end position="186"/>
    </location>
</feature>
<dbReference type="GO" id="GO:0008195">
    <property type="term" value="F:phosphatidate phosphatase activity"/>
    <property type="evidence" value="ECO:0007669"/>
    <property type="project" value="TreeGrafter"/>
</dbReference>
<evidence type="ECO:0000256" key="4">
    <source>
        <dbReference type="ARBA" id="ARBA00022989"/>
    </source>
</evidence>
<keyword evidence="3 6" id="KW-0812">Transmembrane</keyword>
<accession>A0A067TEA7</accession>
<dbReference type="GO" id="GO:0006644">
    <property type="term" value="P:phospholipid metabolic process"/>
    <property type="evidence" value="ECO:0007669"/>
    <property type="project" value="InterPro"/>
</dbReference>
<sequence>MSRLRATIDRYFGQDALEWFDRSYLTDWAVIVLIWLLSGLASSLPVFKRDFMPSDPEISHPHKKNQVGSFLNQTVAFFGPILVFMFIGCLQRSLLTIHHGAVGLCAARGLAHLVTEILKHSVGRLRPDFLARCAWDNVAEQCTGHKHTVLDGRKSFPSGHSSTAFSGMLFLSLWIAGQTAAWCFSVPKSPRSFRSSRMLSFFLTLLPLFWATHVAVTRMQDYRHHKEDVIVGSFLGCLSAILSYLIFWPNPISASTFDYQGGGQPRLLYTDGQYHRSRTTDFELTGLETDEADAV</sequence>
<keyword evidence="4 6" id="KW-1133">Transmembrane helix</keyword>
<evidence type="ECO:0000256" key="3">
    <source>
        <dbReference type="ARBA" id="ARBA00022692"/>
    </source>
</evidence>
<evidence type="ECO:0000256" key="2">
    <source>
        <dbReference type="ARBA" id="ARBA00008816"/>
    </source>
</evidence>
<dbReference type="STRING" id="685588.A0A067TEA7"/>
<dbReference type="HOGENOM" id="CLU_021458_5_0_1"/>
<feature type="transmembrane region" description="Helical" evidence="6">
    <location>
        <begin position="229"/>
        <end position="247"/>
    </location>
</feature>
<dbReference type="EMBL" id="KL142371">
    <property type="protein sequence ID" value="KDR80697.1"/>
    <property type="molecule type" value="Genomic_DNA"/>
</dbReference>
<evidence type="ECO:0000256" key="5">
    <source>
        <dbReference type="ARBA" id="ARBA00023136"/>
    </source>
</evidence>